<dbReference type="GO" id="GO:0006310">
    <property type="term" value="P:DNA recombination"/>
    <property type="evidence" value="ECO:0007669"/>
    <property type="project" value="UniProtKB-KW"/>
</dbReference>
<evidence type="ECO:0000259" key="7">
    <source>
        <dbReference type="Pfam" id="PF01385"/>
    </source>
</evidence>
<dbReference type="InterPro" id="IPR010095">
    <property type="entry name" value="Cas12f1-like_TNB"/>
</dbReference>
<dbReference type="EMBL" id="LLYW01000023">
    <property type="protein sequence ID" value="KUH33255.1"/>
    <property type="molecule type" value="Genomic_DNA"/>
</dbReference>
<gene>
    <name evidence="9" type="ORF">APY94_06985</name>
</gene>
<dbReference type="Proteomes" id="UP000053462">
    <property type="component" value="Unassembled WGS sequence"/>
</dbReference>
<dbReference type="InterPro" id="IPR051399">
    <property type="entry name" value="RNA-guided_DNA_endo/Transpos"/>
</dbReference>
<accession>A0A100XXL8</accession>
<reference evidence="9 10" key="1">
    <citation type="submission" date="2015-10" db="EMBL/GenBank/DDBJ databases">
        <title>Draft genome sequence of Thermococcus celericrescens strain DSM 17994.</title>
        <authorList>
            <person name="Hong S.-J."/>
            <person name="Park C.-E."/>
            <person name="Shin J.-H."/>
        </authorList>
    </citation>
    <scope>NUCLEOTIDE SEQUENCE [LARGE SCALE GENOMIC DNA]</scope>
    <source>
        <strain evidence="9 10">DSM 17994</strain>
    </source>
</reference>
<dbReference type="OrthoDB" id="295419at2157"/>
<dbReference type="AlphaFoldDB" id="A0A100XXL8"/>
<evidence type="ECO:0000259" key="8">
    <source>
        <dbReference type="Pfam" id="PF07282"/>
    </source>
</evidence>
<comment type="similarity">
    <text evidence="1">In the C-terminal section; belongs to the transposase 35 family.</text>
</comment>
<keyword evidence="3" id="KW-0815">Transposition</keyword>
<dbReference type="STRING" id="227598.APY94_06985"/>
<dbReference type="InterPro" id="IPR001959">
    <property type="entry name" value="Transposase"/>
</dbReference>
<evidence type="ECO:0000256" key="4">
    <source>
        <dbReference type="ARBA" id="ARBA00023125"/>
    </source>
</evidence>
<evidence type="ECO:0000256" key="1">
    <source>
        <dbReference type="ARBA" id="ARBA00008761"/>
    </source>
</evidence>
<evidence type="ECO:0000256" key="2">
    <source>
        <dbReference type="ARBA" id="ARBA00011044"/>
    </source>
</evidence>
<evidence type="ECO:0000256" key="5">
    <source>
        <dbReference type="ARBA" id="ARBA00023172"/>
    </source>
</evidence>
<dbReference type="PANTHER" id="PTHR30405">
    <property type="entry name" value="TRANSPOSASE"/>
    <property type="match status" value="1"/>
</dbReference>
<keyword evidence="4" id="KW-0238">DNA-binding</keyword>
<dbReference type="Pfam" id="PF01385">
    <property type="entry name" value="OrfB_IS605"/>
    <property type="match status" value="1"/>
</dbReference>
<dbReference type="GO" id="GO:0003677">
    <property type="term" value="F:DNA binding"/>
    <property type="evidence" value="ECO:0007669"/>
    <property type="project" value="UniProtKB-KW"/>
</dbReference>
<feature type="domain" description="Probable transposase IS891/IS1136/IS1341" evidence="7">
    <location>
        <begin position="175"/>
        <end position="298"/>
    </location>
</feature>
<organism evidence="9 10">
    <name type="scientific">Thermococcus celericrescens</name>
    <dbReference type="NCBI Taxonomy" id="227598"/>
    <lineage>
        <taxon>Archaea</taxon>
        <taxon>Methanobacteriati</taxon>
        <taxon>Methanobacteriota</taxon>
        <taxon>Thermococci</taxon>
        <taxon>Thermococcales</taxon>
        <taxon>Thermococcaceae</taxon>
        <taxon>Thermococcus</taxon>
    </lineage>
</organism>
<protein>
    <submittedName>
        <fullName evidence="9">Transposase</fullName>
    </submittedName>
</protein>
<sequence>MKRTVTVKLQPSKEQEKTLFELTNMGAKVWNRVNYLRRQEFFEGKPVDFNKTEKIVYEEFKKEIGSATVQQVCRKNAEAWRSFFSLSRKKKAKELPKWLKPKPPNYLKEGGRRKPLIILRNDQYKIEGNRLILKGLGRFKRLEVQFKGRIHLKGKQGRLEITYDTVKRKWYAHISISVEKKLQGEEWVKLPRQPLGNLSAGIDLGVNNLMAVYVENGESFLVNGRPLKSIDFYWRKRIAEYQSKINKSGAKKSGKLRRMHEKAKLQARHYINTVVRRTVERLYHLGVSRIVIGYPKGIARNSDRGRRQNFLLSHVWRFNTVIQRLKEVAEEYGILVVVVDEAFTSKLCPVCGKPHEGARFVRGLFKCPVEGLVFNADLVGAFNILKKIVKTITPSLSGLYAQRRGNGGKTLPEGFREPSSKGVMMGTPQTSLPLG</sequence>
<evidence type="ECO:0000256" key="3">
    <source>
        <dbReference type="ARBA" id="ARBA00022578"/>
    </source>
</evidence>
<dbReference type="Pfam" id="PF07282">
    <property type="entry name" value="Cas12f1-like_TNB"/>
    <property type="match status" value="1"/>
</dbReference>
<keyword evidence="10" id="KW-1185">Reference proteome</keyword>
<comment type="similarity">
    <text evidence="2">In the N-terminal section; belongs to the transposase 2 family.</text>
</comment>
<evidence type="ECO:0000313" key="10">
    <source>
        <dbReference type="Proteomes" id="UP000053462"/>
    </source>
</evidence>
<dbReference type="PANTHER" id="PTHR30405:SF21">
    <property type="entry name" value="TRANSPOSASE-RELATED"/>
    <property type="match status" value="1"/>
</dbReference>
<dbReference type="RefSeq" id="WP_058938948.1">
    <property type="nucleotide sequence ID" value="NZ_LLYW01000023.1"/>
</dbReference>
<feature type="domain" description="Cas12f1-like TNB" evidence="8">
    <location>
        <begin position="318"/>
        <end position="384"/>
    </location>
</feature>
<comment type="caution">
    <text evidence="9">The sequence shown here is derived from an EMBL/GenBank/DDBJ whole genome shotgun (WGS) entry which is preliminary data.</text>
</comment>
<dbReference type="NCBIfam" id="TIGR01766">
    <property type="entry name" value="IS200/IS605 family accessory protein TnpB-like domain"/>
    <property type="match status" value="1"/>
</dbReference>
<dbReference type="GO" id="GO:0032196">
    <property type="term" value="P:transposition"/>
    <property type="evidence" value="ECO:0007669"/>
    <property type="project" value="UniProtKB-KW"/>
</dbReference>
<feature type="region of interest" description="Disordered" evidence="6">
    <location>
        <begin position="403"/>
        <end position="435"/>
    </location>
</feature>
<name>A0A100XXL8_9EURY</name>
<dbReference type="NCBIfam" id="NF040570">
    <property type="entry name" value="guided_TnpB"/>
    <property type="match status" value="1"/>
</dbReference>
<evidence type="ECO:0000256" key="6">
    <source>
        <dbReference type="SAM" id="MobiDB-lite"/>
    </source>
</evidence>
<keyword evidence="5" id="KW-0233">DNA recombination</keyword>
<evidence type="ECO:0000313" key="9">
    <source>
        <dbReference type="EMBL" id="KUH33255.1"/>
    </source>
</evidence>
<proteinExistence type="inferred from homology"/>